<dbReference type="Proteomes" id="UP000613011">
    <property type="component" value="Unassembled WGS sequence"/>
</dbReference>
<dbReference type="InterPro" id="IPR011990">
    <property type="entry name" value="TPR-like_helical_dom_sf"/>
</dbReference>
<protein>
    <submittedName>
        <fullName evidence="2">Type IV pilus biogenesis/stability protein PilW</fullName>
    </submittedName>
</protein>
<evidence type="ECO:0000313" key="3">
    <source>
        <dbReference type="Proteomes" id="UP000613011"/>
    </source>
</evidence>
<reference evidence="2" key="1">
    <citation type="submission" date="2021-01" db="EMBL/GenBank/DDBJ databases">
        <title>Ramlibacter sp. strain AW1 16S ribosomal RNA gene Genome sequencing and assembly.</title>
        <authorList>
            <person name="Kang M."/>
        </authorList>
    </citation>
    <scope>NUCLEOTIDE SEQUENCE</scope>
    <source>
        <strain evidence="2">AW1</strain>
    </source>
</reference>
<dbReference type="NCBIfam" id="TIGR02521">
    <property type="entry name" value="type_IV_pilW"/>
    <property type="match status" value="1"/>
</dbReference>
<dbReference type="RefSeq" id="WP_201685112.1">
    <property type="nucleotide sequence ID" value="NZ_JAEQNA010000006.1"/>
</dbReference>
<dbReference type="InterPro" id="IPR019734">
    <property type="entry name" value="TPR_rpt"/>
</dbReference>
<dbReference type="PANTHER" id="PTHR12558">
    <property type="entry name" value="CELL DIVISION CYCLE 16,23,27"/>
    <property type="match status" value="1"/>
</dbReference>
<dbReference type="EMBL" id="JAEQNA010000006">
    <property type="protein sequence ID" value="MBL0422041.1"/>
    <property type="molecule type" value="Genomic_DNA"/>
</dbReference>
<keyword evidence="1" id="KW-0802">TPR repeat</keyword>
<gene>
    <name evidence="2" type="primary">pilW</name>
    <name evidence="2" type="ORF">JI739_16945</name>
</gene>
<accession>A0A936ZQV8</accession>
<feature type="repeat" description="TPR" evidence="1">
    <location>
        <begin position="163"/>
        <end position="196"/>
    </location>
</feature>
<dbReference type="PROSITE" id="PS50005">
    <property type="entry name" value="TPR"/>
    <property type="match status" value="2"/>
</dbReference>
<dbReference type="Pfam" id="PF00515">
    <property type="entry name" value="TPR_1"/>
    <property type="match status" value="1"/>
</dbReference>
<feature type="repeat" description="TPR" evidence="1">
    <location>
        <begin position="93"/>
        <end position="126"/>
    </location>
</feature>
<dbReference type="PANTHER" id="PTHR12558:SF33">
    <property type="entry name" value="BLL7664 PROTEIN"/>
    <property type="match status" value="1"/>
</dbReference>
<dbReference type="AlphaFoldDB" id="A0A936ZQV8"/>
<dbReference type="SUPFAM" id="SSF48452">
    <property type="entry name" value="TPR-like"/>
    <property type="match status" value="1"/>
</dbReference>
<dbReference type="PROSITE" id="PS50293">
    <property type="entry name" value="TPR_REGION"/>
    <property type="match status" value="1"/>
</dbReference>
<dbReference type="Gene3D" id="1.25.40.10">
    <property type="entry name" value="Tetratricopeptide repeat domain"/>
    <property type="match status" value="1"/>
</dbReference>
<name>A0A936ZQV8_9BURK</name>
<organism evidence="2 3">
    <name type="scientific">Ramlibacter aurantiacus</name>
    <dbReference type="NCBI Taxonomy" id="2801330"/>
    <lineage>
        <taxon>Bacteria</taxon>
        <taxon>Pseudomonadati</taxon>
        <taxon>Pseudomonadota</taxon>
        <taxon>Betaproteobacteria</taxon>
        <taxon>Burkholderiales</taxon>
        <taxon>Comamonadaceae</taxon>
        <taxon>Ramlibacter</taxon>
    </lineage>
</organism>
<evidence type="ECO:0000313" key="2">
    <source>
        <dbReference type="EMBL" id="MBL0422041.1"/>
    </source>
</evidence>
<dbReference type="PROSITE" id="PS51257">
    <property type="entry name" value="PROKAR_LIPOPROTEIN"/>
    <property type="match status" value="1"/>
</dbReference>
<dbReference type="SMART" id="SM00028">
    <property type="entry name" value="TPR"/>
    <property type="match status" value="4"/>
</dbReference>
<proteinExistence type="predicted"/>
<evidence type="ECO:0000256" key="1">
    <source>
        <dbReference type="PROSITE-ProRule" id="PRU00339"/>
    </source>
</evidence>
<comment type="caution">
    <text evidence="2">The sequence shown here is derived from an EMBL/GenBank/DDBJ whole genome shotgun (WGS) entry which is preliminary data.</text>
</comment>
<sequence>MTRSDTSAHQPLPGRRLGLMAALAIALALLGACATPAGGGAAQEEILTESDEPAARKRARIRLELAVGYYEEGRTEIALDEVKQALNSDASFGPAYNLRGLIYMRMNEPRQAEESFRRALSLEPRNGDVLHNFGWFACQQGRSEESFGAFRRALEIPSYGARAKTYMTLGLCQARAGRLEDAEHSLARSYELDAGNPVTGFNLANLLMRRGELTRAQFYIRRLNNGEYANAETLWLGIRVEQALGDKVAMSQLAEQLRKRYPASRELAAYEKGAFNE</sequence>
<dbReference type="InterPro" id="IPR013360">
    <property type="entry name" value="Pilus_4_PilW"/>
</dbReference>
<keyword evidence="3" id="KW-1185">Reference proteome</keyword>